<evidence type="ECO:0000313" key="2">
    <source>
        <dbReference type="Proteomes" id="UP000257109"/>
    </source>
</evidence>
<keyword evidence="2" id="KW-1185">Reference proteome</keyword>
<dbReference type="STRING" id="157652.A0A371GAW5"/>
<sequence length="226" mass="25524">MEILKRFGMENSHVVQNPIISRFKISTDENGVKVDGTFYMQIVGSMIYLTATRLDIMFAVSMISRCMSQPTKNFISWQPRGFYAIYKAQLALGFFIERDGIMRYLLSQTVIMLVHWSRKNTFDYGFTLSSGAVAWSSHKQEIVTMSTTKAEFVAVVACSCQAVWMKKILKKIGYEGNESTIIFCDNSLTIKLSKNPVMHGRSKHIDVFGQGRNCVADALHDTRTGG</sequence>
<comment type="caution">
    <text evidence="1">The sequence shown here is derived from an EMBL/GenBank/DDBJ whole genome shotgun (WGS) entry which is preliminary data.</text>
</comment>
<protein>
    <recommendedName>
        <fullName evidence="3">Copia protein</fullName>
    </recommendedName>
</protein>
<feature type="non-terminal residue" evidence="1">
    <location>
        <position position="1"/>
    </location>
</feature>
<dbReference type="OrthoDB" id="4356562at2759"/>
<dbReference type="PANTHER" id="PTHR11439">
    <property type="entry name" value="GAG-POL-RELATED RETROTRANSPOSON"/>
    <property type="match status" value="1"/>
</dbReference>
<dbReference type="EMBL" id="QJKJ01006151">
    <property type="protein sequence ID" value="RDX87694.1"/>
    <property type="molecule type" value="Genomic_DNA"/>
</dbReference>
<proteinExistence type="predicted"/>
<name>A0A371GAW5_MUCPR</name>
<reference evidence="1" key="1">
    <citation type="submission" date="2018-05" db="EMBL/GenBank/DDBJ databases">
        <title>Draft genome of Mucuna pruriens seed.</title>
        <authorList>
            <person name="Nnadi N.E."/>
            <person name="Vos R."/>
            <person name="Hasami M.H."/>
            <person name="Devisetty U.K."/>
            <person name="Aguiy J.C."/>
        </authorList>
    </citation>
    <scope>NUCLEOTIDE SEQUENCE [LARGE SCALE GENOMIC DNA]</scope>
    <source>
        <strain evidence="1">JCA_2017</strain>
    </source>
</reference>
<dbReference type="PANTHER" id="PTHR11439:SF517">
    <property type="entry name" value="CYSTEINE-RICH RLK (RECEPTOR-LIKE PROTEIN KINASE) 8"/>
    <property type="match status" value="1"/>
</dbReference>
<accession>A0A371GAW5</accession>
<organism evidence="1 2">
    <name type="scientific">Mucuna pruriens</name>
    <name type="common">Velvet bean</name>
    <name type="synonym">Dolichos pruriens</name>
    <dbReference type="NCBI Taxonomy" id="157652"/>
    <lineage>
        <taxon>Eukaryota</taxon>
        <taxon>Viridiplantae</taxon>
        <taxon>Streptophyta</taxon>
        <taxon>Embryophyta</taxon>
        <taxon>Tracheophyta</taxon>
        <taxon>Spermatophyta</taxon>
        <taxon>Magnoliopsida</taxon>
        <taxon>eudicotyledons</taxon>
        <taxon>Gunneridae</taxon>
        <taxon>Pentapetalae</taxon>
        <taxon>rosids</taxon>
        <taxon>fabids</taxon>
        <taxon>Fabales</taxon>
        <taxon>Fabaceae</taxon>
        <taxon>Papilionoideae</taxon>
        <taxon>50 kb inversion clade</taxon>
        <taxon>NPAAA clade</taxon>
        <taxon>indigoferoid/millettioid clade</taxon>
        <taxon>Phaseoleae</taxon>
        <taxon>Mucuna</taxon>
    </lineage>
</organism>
<evidence type="ECO:0008006" key="3">
    <source>
        <dbReference type="Google" id="ProtNLM"/>
    </source>
</evidence>
<evidence type="ECO:0000313" key="1">
    <source>
        <dbReference type="EMBL" id="RDX87694.1"/>
    </source>
</evidence>
<dbReference type="CDD" id="cd09272">
    <property type="entry name" value="RNase_HI_RT_Ty1"/>
    <property type="match status" value="1"/>
</dbReference>
<dbReference type="Proteomes" id="UP000257109">
    <property type="component" value="Unassembled WGS sequence"/>
</dbReference>
<gene>
    <name evidence="1" type="ORF">CR513_30797</name>
</gene>
<dbReference type="AlphaFoldDB" id="A0A371GAW5"/>